<protein>
    <submittedName>
        <fullName evidence="4">DUF2807 domain-containing protein</fullName>
    </submittedName>
</protein>
<proteinExistence type="predicted"/>
<dbReference type="EMBL" id="RJTM01000029">
    <property type="protein sequence ID" value="RNL90727.1"/>
    <property type="molecule type" value="Genomic_DNA"/>
</dbReference>
<accession>A0A3N0ESI1</accession>
<comment type="caution">
    <text evidence="4">The sequence shown here is derived from an EMBL/GenBank/DDBJ whole genome shotgun (WGS) entry which is preliminary data.</text>
</comment>
<organism evidence="4 5">
    <name type="scientific">Sinomicrobium pectinilyticum</name>
    <dbReference type="NCBI Taxonomy" id="1084421"/>
    <lineage>
        <taxon>Bacteria</taxon>
        <taxon>Pseudomonadati</taxon>
        <taxon>Bacteroidota</taxon>
        <taxon>Flavobacteriia</taxon>
        <taxon>Flavobacteriales</taxon>
        <taxon>Flavobacteriaceae</taxon>
        <taxon>Sinomicrobium</taxon>
    </lineage>
</organism>
<dbReference type="RefSeq" id="WP_123215104.1">
    <property type="nucleotide sequence ID" value="NZ_RJTM01000029.1"/>
</dbReference>
<sequence>MTTIVKFLIAAALSFFLSSCQFGSIVGVSGNGNVQTEKRTASVSGGFTAVKASNGLEVHIRQNPTHSITVEADENLLDIIRTEVRGNDLHIYTDKNIGRSKSKKIYVSAPEVSAIASSSGANIFVEDLLKADKLELTSSSGSAIRLETEADYVSCDTSSGSDIRIKGRANSMHARASSGSSLKAGELEVAKCDAKASSGGNVSLYVTKNLVASASSGGDIRYSGNPASVSAGKSVSGSVRKN</sequence>
<evidence type="ECO:0000313" key="5">
    <source>
        <dbReference type="Proteomes" id="UP000267469"/>
    </source>
</evidence>
<dbReference type="PROSITE" id="PS51257">
    <property type="entry name" value="PROKAR_LIPOPROTEIN"/>
    <property type="match status" value="1"/>
</dbReference>
<evidence type="ECO:0000256" key="2">
    <source>
        <dbReference type="SAM" id="SignalP"/>
    </source>
</evidence>
<name>A0A3N0ESI1_SINP1</name>
<dbReference type="Gene3D" id="2.160.20.120">
    <property type="match status" value="1"/>
</dbReference>
<feature type="chain" id="PRO_5017991625" evidence="2">
    <location>
        <begin position="24"/>
        <end position="242"/>
    </location>
</feature>
<dbReference type="InterPro" id="IPR021255">
    <property type="entry name" value="DUF2807"/>
</dbReference>
<dbReference type="Proteomes" id="UP000267469">
    <property type="component" value="Unassembled WGS sequence"/>
</dbReference>
<dbReference type="AlphaFoldDB" id="A0A3N0ESI1"/>
<dbReference type="OrthoDB" id="942536at2"/>
<dbReference type="Pfam" id="PF10988">
    <property type="entry name" value="DUF2807"/>
    <property type="match status" value="1"/>
</dbReference>
<keyword evidence="2" id="KW-0732">Signal</keyword>
<feature type="compositionally biased region" description="Low complexity" evidence="1">
    <location>
        <begin position="227"/>
        <end position="242"/>
    </location>
</feature>
<keyword evidence="5" id="KW-1185">Reference proteome</keyword>
<evidence type="ECO:0000313" key="4">
    <source>
        <dbReference type="EMBL" id="RNL90727.1"/>
    </source>
</evidence>
<evidence type="ECO:0000256" key="1">
    <source>
        <dbReference type="SAM" id="MobiDB-lite"/>
    </source>
</evidence>
<feature type="signal peptide" evidence="2">
    <location>
        <begin position="1"/>
        <end position="23"/>
    </location>
</feature>
<reference evidence="4 5" key="1">
    <citation type="submission" date="2018-10" db="EMBL/GenBank/DDBJ databases">
        <title>Sinomicrobium pectinilyticum sp. nov., a pectinase-producing bacterium isolated from alkaline and saline soil, and emended description of the genus Sinomicrobium.</title>
        <authorList>
            <person name="Cheng B."/>
            <person name="Li C."/>
            <person name="Lai Q."/>
            <person name="Du M."/>
            <person name="Shao Z."/>
            <person name="Xu P."/>
            <person name="Yang C."/>
        </authorList>
    </citation>
    <scope>NUCLEOTIDE SEQUENCE [LARGE SCALE GENOMIC DNA]</scope>
    <source>
        <strain evidence="4 5">5DNS001</strain>
    </source>
</reference>
<feature type="region of interest" description="Disordered" evidence="1">
    <location>
        <begin position="217"/>
        <end position="242"/>
    </location>
</feature>
<gene>
    <name evidence="4" type="ORF">ED312_06030</name>
</gene>
<evidence type="ECO:0000259" key="3">
    <source>
        <dbReference type="Pfam" id="PF10988"/>
    </source>
</evidence>
<feature type="domain" description="Putative auto-transporter adhesin head GIN" evidence="3">
    <location>
        <begin position="47"/>
        <end position="226"/>
    </location>
</feature>